<dbReference type="Pfam" id="PF14779">
    <property type="entry name" value="BBS1"/>
    <property type="match status" value="1"/>
</dbReference>
<feature type="region of interest" description="Disordered" evidence="1">
    <location>
        <begin position="315"/>
        <end position="344"/>
    </location>
</feature>
<dbReference type="Proteomes" id="UP000322899">
    <property type="component" value="Unassembled WGS sequence"/>
</dbReference>
<dbReference type="Proteomes" id="UP000323011">
    <property type="component" value="Unassembled WGS sequence"/>
</dbReference>
<dbReference type="GO" id="GO:0005930">
    <property type="term" value="C:axoneme"/>
    <property type="evidence" value="ECO:0007669"/>
    <property type="project" value="TreeGrafter"/>
</dbReference>
<evidence type="ECO:0000313" key="3">
    <source>
        <dbReference type="EMBL" id="KAA0147086.1"/>
    </source>
</evidence>
<organism evidence="5 6">
    <name type="scientific">Cafeteria roenbergensis</name>
    <name type="common">Marine flagellate</name>
    <dbReference type="NCBI Taxonomy" id="33653"/>
    <lineage>
        <taxon>Eukaryota</taxon>
        <taxon>Sar</taxon>
        <taxon>Stramenopiles</taxon>
        <taxon>Bigyra</taxon>
        <taxon>Opalozoa</taxon>
        <taxon>Bicosoecida</taxon>
        <taxon>Cafeteriaceae</taxon>
        <taxon>Cafeteria</taxon>
    </lineage>
</organism>
<dbReference type="InterPro" id="IPR028784">
    <property type="entry name" value="BBS1"/>
</dbReference>
<accession>A0A5A8EHR5</accession>
<sequence length="655" mass="66909">MSADDAWIAVWHDPLASLSVLSAECTALADLSSSHSHVFVVATRDGTLKIIDGARVVEKRALTGEAVGIAAIRPAGGAGATACIAVAIADSVFVYRNLRPYFKFSLPSLELHAAERHLWQDIAEGELTPEAAVVRARKLRDSGTDISLQCAQLCVASAQQSTGDGNDVSAIEIMRKQSAEGPPIRRGVATAICSVDWSPAIGSGFGASSGSAVGGGGPAPTPASTTLLVGTEAGALLLLGKNALQVDTTIRLHAVPHLIRAHGAVSTDLRIAALCRDGKVHLVKNNRRTGVVSCSLPPCDLALLATSVVTVSSSPVAPVETSGPIPGAAASPARGSVEGPATSAASGSGHAALVSASAQDAGGVVEGFNPRNCAVLWRAGLPSQPLCMCAIETAQTGPGAVLVAMADGSAVMIRDGAVLGRTMISLPDDKVVGMRFGRFGREPSSLVAVLASGSLVVRMLRRTARLSPIRSSGLSEGPPLALPKRTRLHVANVVREQESAGDMYRTFVRSLSLLALRVRREYVGVITSGMDSNEAAPGRHSPGAPCLRAALDVSGIGPTFHVNLTLTVPATQPGSLAGCLLLAGAEAGDYSIGGGAMRELPSLAPGCPVVVTVAVTAVGDLPSAGRVRLVVVDPRFEVPLVNLRAVLPAPEPASA</sequence>
<dbReference type="GO" id="GO:1905515">
    <property type="term" value="P:non-motile cilium assembly"/>
    <property type="evidence" value="ECO:0007669"/>
    <property type="project" value="InterPro"/>
</dbReference>
<name>A0A5A8EHR5_CAFRO</name>
<evidence type="ECO:0000256" key="1">
    <source>
        <dbReference type="SAM" id="MobiDB-lite"/>
    </source>
</evidence>
<dbReference type="Proteomes" id="UP000325113">
    <property type="component" value="Unassembled WGS sequence"/>
</dbReference>
<keyword evidence="7" id="KW-1185">Reference proteome</keyword>
<dbReference type="GO" id="GO:0005815">
    <property type="term" value="C:microtubule organizing center"/>
    <property type="evidence" value="ECO:0007669"/>
    <property type="project" value="TreeGrafter"/>
</dbReference>
<dbReference type="GO" id="GO:0005113">
    <property type="term" value="F:patched binding"/>
    <property type="evidence" value="ECO:0007669"/>
    <property type="project" value="TreeGrafter"/>
</dbReference>
<dbReference type="PANTHER" id="PTHR20870:SF0">
    <property type="entry name" value="BARDET-BIEDL SYNDROME 1 PROTEIN"/>
    <property type="match status" value="1"/>
</dbReference>
<dbReference type="InterPro" id="IPR032728">
    <property type="entry name" value="BBS1_N"/>
</dbReference>
<evidence type="ECO:0000313" key="5">
    <source>
        <dbReference type="EMBL" id="KAA0177092.1"/>
    </source>
</evidence>
<comment type="caution">
    <text evidence="5">The sequence shown here is derived from an EMBL/GenBank/DDBJ whole genome shotgun (WGS) entry which is preliminary data.</text>
</comment>
<dbReference type="EMBL" id="VLTN01000072">
    <property type="protein sequence ID" value="KAA0147086.1"/>
    <property type="molecule type" value="Genomic_DNA"/>
</dbReference>
<gene>
    <name evidence="5" type="ORF">FNF27_01422</name>
    <name evidence="3" type="ORF">FNF29_07576</name>
    <name evidence="4" type="ORF">FNF31_06935</name>
</gene>
<evidence type="ECO:0000259" key="2">
    <source>
        <dbReference type="Pfam" id="PF14779"/>
    </source>
</evidence>
<feature type="domain" description="Bardet-Biedl syndrome 1 N-terminal" evidence="2">
    <location>
        <begin position="7"/>
        <end position="284"/>
    </location>
</feature>
<dbReference type="GO" id="GO:0061512">
    <property type="term" value="P:protein localization to cilium"/>
    <property type="evidence" value="ECO:0007669"/>
    <property type="project" value="TreeGrafter"/>
</dbReference>
<evidence type="ECO:0000313" key="7">
    <source>
        <dbReference type="Proteomes" id="UP000323011"/>
    </source>
</evidence>
<evidence type="ECO:0000313" key="6">
    <source>
        <dbReference type="Proteomes" id="UP000322899"/>
    </source>
</evidence>
<dbReference type="AlphaFoldDB" id="A0A5A8EHR5"/>
<dbReference type="EMBL" id="VLTM01000119">
    <property type="protein sequence ID" value="KAA0150934.1"/>
    <property type="molecule type" value="Genomic_DNA"/>
</dbReference>
<dbReference type="GO" id="GO:0005119">
    <property type="term" value="F:smoothened binding"/>
    <property type="evidence" value="ECO:0007669"/>
    <property type="project" value="TreeGrafter"/>
</dbReference>
<dbReference type="OrthoDB" id="10259809at2759"/>
<proteinExistence type="predicted"/>
<evidence type="ECO:0000313" key="8">
    <source>
        <dbReference type="Proteomes" id="UP000325113"/>
    </source>
</evidence>
<protein>
    <recommendedName>
        <fullName evidence="2">Bardet-Biedl syndrome 1 N-terminal domain-containing protein</fullName>
    </recommendedName>
</protein>
<reference evidence="6 7" key="1">
    <citation type="submission" date="2019-07" db="EMBL/GenBank/DDBJ databases">
        <title>Genomes of Cafeteria roenbergensis.</title>
        <authorList>
            <person name="Fischer M.G."/>
            <person name="Hackl T."/>
            <person name="Roman M."/>
        </authorList>
    </citation>
    <scope>NUCLEOTIDE SEQUENCE [LARGE SCALE GENOMIC DNA]</scope>
    <source>
        <strain evidence="3 7">BVI</strain>
        <strain evidence="4 8">Cflag</strain>
        <strain evidence="5 6">E4-10P</strain>
    </source>
</reference>
<evidence type="ECO:0000313" key="4">
    <source>
        <dbReference type="EMBL" id="KAA0150934.1"/>
    </source>
</evidence>
<dbReference type="EMBL" id="VLTO01000005">
    <property type="protein sequence ID" value="KAA0177092.1"/>
    <property type="molecule type" value="Genomic_DNA"/>
</dbReference>
<dbReference type="GO" id="GO:0034464">
    <property type="term" value="C:BBSome"/>
    <property type="evidence" value="ECO:0007669"/>
    <property type="project" value="InterPro"/>
</dbReference>
<dbReference type="PANTHER" id="PTHR20870">
    <property type="entry name" value="BARDET-BIEDL SYNDROME 1 PROTEIN"/>
    <property type="match status" value="1"/>
</dbReference>